<reference evidence="1 2" key="1">
    <citation type="submission" date="2017-09" db="EMBL/GenBank/DDBJ databases">
        <title>Complete genome sequence of Janthinobacterium svalbardensis PAMC 27463.</title>
        <authorList>
            <person name="Cho Y.-J."/>
            <person name="Cho A."/>
            <person name="Kim O.-S."/>
            <person name="Lee J.-I."/>
        </authorList>
    </citation>
    <scope>NUCLEOTIDE SEQUENCE [LARGE SCALE GENOMIC DNA]</scope>
    <source>
        <strain evidence="1 2">PAMC 27463</strain>
    </source>
</reference>
<dbReference type="Proteomes" id="UP000218437">
    <property type="component" value="Chromosome"/>
</dbReference>
<dbReference type="EMBL" id="CP023422">
    <property type="protein sequence ID" value="ATD59201.1"/>
    <property type="molecule type" value="Genomic_DNA"/>
</dbReference>
<dbReference type="AlphaFoldDB" id="A0A290WQP2"/>
<organism evidence="1 2">
    <name type="scientific">Janthinobacterium svalbardensis</name>
    <dbReference type="NCBI Taxonomy" id="368607"/>
    <lineage>
        <taxon>Bacteria</taxon>
        <taxon>Pseudomonadati</taxon>
        <taxon>Pseudomonadota</taxon>
        <taxon>Betaproteobacteria</taxon>
        <taxon>Burkholderiales</taxon>
        <taxon>Oxalobacteraceae</taxon>
        <taxon>Janthinobacterium</taxon>
    </lineage>
</organism>
<evidence type="ECO:0000313" key="1">
    <source>
        <dbReference type="EMBL" id="ATD59201.1"/>
    </source>
</evidence>
<dbReference type="RefSeq" id="WP_096233247.1">
    <property type="nucleotide sequence ID" value="NZ_CP023422.1"/>
</dbReference>
<dbReference type="KEGG" id="jsv:CNX70_02590"/>
<proteinExistence type="predicted"/>
<gene>
    <name evidence="1" type="ORF">CNX70_02590</name>
</gene>
<evidence type="ECO:0000313" key="2">
    <source>
        <dbReference type="Proteomes" id="UP000218437"/>
    </source>
</evidence>
<accession>A0A290WQP2</accession>
<protein>
    <submittedName>
        <fullName evidence="1">Uncharacterized protein</fullName>
    </submittedName>
</protein>
<keyword evidence="2" id="KW-1185">Reference proteome</keyword>
<name>A0A290WQP2_9BURK</name>
<sequence>MLTFSEEQWRAVQTGDTTDFVIAVADQFLAKRADMASQPGRAAVIARMLAAYTYAIRIGFRSTPHIVHLMYLAADAPGIHDDPLVDAYLRKPGATPEQRFDEVIAVMDKKLEGEQ</sequence>